<feature type="transmembrane region" description="Helical" evidence="1">
    <location>
        <begin position="164"/>
        <end position="185"/>
    </location>
</feature>
<accession>F0SM26</accession>
<evidence type="ECO:0000313" key="2">
    <source>
        <dbReference type="EMBL" id="ADY60981.1"/>
    </source>
</evidence>
<dbReference type="RefSeq" id="WP_013629700.1">
    <property type="nucleotide sequence ID" value="NC_015174.1"/>
</dbReference>
<dbReference type="eggNOG" id="ENOG5031DS7">
    <property type="taxonomic scope" value="Bacteria"/>
</dbReference>
<dbReference type="AlphaFoldDB" id="F0SM26"/>
<feature type="transmembrane region" description="Helical" evidence="1">
    <location>
        <begin position="64"/>
        <end position="81"/>
    </location>
</feature>
<reference evidence="3" key="1">
    <citation type="submission" date="2011-02" db="EMBL/GenBank/DDBJ databases">
        <title>The complete genome of Planctomyces brasiliensis DSM 5305.</title>
        <authorList>
            <person name="Lucas S."/>
            <person name="Copeland A."/>
            <person name="Lapidus A."/>
            <person name="Bruce D."/>
            <person name="Goodwin L."/>
            <person name="Pitluck S."/>
            <person name="Kyrpides N."/>
            <person name="Mavromatis K."/>
            <person name="Pagani I."/>
            <person name="Ivanova N."/>
            <person name="Ovchinnikova G."/>
            <person name="Lu M."/>
            <person name="Detter J.C."/>
            <person name="Han C."/>
            <person name="Land M."/>
            <person name="Hauser L."/>
            <person name="Markowitz V."/>
            <person name="Cheng J.-F."/>
            <person name="Hugenholtz P."/>
            <person name="Woyke T."/>
            <person name="Wu D."/>
            <person name="Tindall B."/>
            <person name="Pomrenke H.G."/>
            <person name="Brambilla E."/>
            <person name="Klenk H.-P."/>
            <person name="Eisen J.A."/>
        </authorList>
    </citation>
    <scope>NUCLEOTIDE SEQUENCE [LARGE SCALE GENOMIC DNA]</scope>
    <source>
        <strain evidence="3">ATCC 49424 / DSM 5305 / JCM 21570 / NBRC 103401 / IFAM 1448</strain>
    </source>
</reference>
<dbReference type="HOGENOM" id="CLU_084473_0_0_0"/>
<feature type="transmembrane region" description="Helical" evidence="1">
    <location>
        <begin position="101"/>
        <end position="120"/>
    </location>
</feature>
<proteinExistence type="predicted"/>
<feature type="transmembrane region" description="Helical" evidence="1">
    <location>
        <begin position="217"/>
        <end position="234"/>
    </location>
</feature>
<dbReference type="STRING" id="756272.Plabr_3384"/>
<protein>
    <submittedName>
        <fullName evidence="2">Uncharacterized protein</fullName>
    </submittedName>
</protein>
<evidence type="ECO:0000256" key="1">
    <source>
        <dbReference type="SAM" id="Phobius"/>
    </source>
</evidence>
<dbReference type="Proteomes" id="UP000006860">
    <property type="component" value="Chromosome"/>
</dbReference>
<dbReference type="OrthoDB" id="244006at2"/>
<dbReference type="KEGG" id="pbs:Plabr_3384"/>
<name>F0SM26_RUBBR</name>
<dbReference type="EMBL" id="CP002546">
    <property type="protein sequence ID" value="ADY60981.1"/>
    <property type="molecule type" value="Genomic_DNA"/>
</dbReference>
<evidence type="ECO:0000313" key="3">
    <source>
        <dbReference type="Proteomes" id="UP000006860"/>
    </source>
</evidence>
<keyword evidence="3" id="KW-1185">Reference proteome</keyword>
<feature type="transmembrane region" description="Helical" evidence="1">
    <location>
        <begin position="6"/>
        <end position="25"/>
    </location>
</feature>
<gene>
    <name evidence="2" type="ordered locus">Plabr_3384</name>
</gene>
<sequence>MKTESIVWMVLIALMFVGAVTQCALDPDQVAGREYVKQVDGEWVPATEIDRQAGIAQVSYSRSFGLWLAAIFTLCIFSFLYRDNPFYKTAEATVVGVSAAYYMVVGFWTTMIPNLLGKLFPAMIQSWAMPGLSPEPEAGSWSYIVPLILGFLLLMRLVPRASWISVWPLAFIVGTTAGLRMVAFLEADFLSQIENSFVPLIVWQSQGIDWWQSFENILLIAGILSCLTYFFFSIEHTGAVGGVSRFGIWILMITFGAMFGMTVMGRIALLAIRLEFLFHDWLNLDLM</sequence>
<keyword evidence="1" id="KW-0472">Membrane</keyword>
<keyword evidence="1" id="KW-0812">Transmembrane</keyword>
<feature type="transmembrane region" description="Helical" evidence="1">
    <location>
        <begin position="246"/>
        <end position="269"/>
    </location>
</feature>
<keyword evidence="1" id="KW-1133">Transmembrane helix</keyword>
<feature type="transmembrane region" description="Helical" evidence="1">
    <location>
        <begin position="141"/>
        <end position="158"/>
    </location>
</feature>
<organism evidence="2 3">
    <name type="scientific">Rubinisphaera brasiliensis (strain ATCC 49424 / DSM 5305 / JCM 21570 / IAM 15109 / NBRC 103401 / IFAM 1448)</name>
    <name type="common">Planctomyces brasiliensis</name>
    <dbReference type="NCBI Taxonomy" id="756272"/>
    <lineage>
        <taxon>Bacteria</taxon>
        <taxon>Pseudomonadati</taxon>
        <taxon>Planctomycetota</taxon>
        <taxon>Planctomycetia</taxon>
        <taxon>Planctomycetales</taxon>
        <taxon>Planctomycetaceae</taxon>
        <taxon>Rubinisphaera</taxon>
    </lineage>
</organism>